<comment type="caution">
    <text evidence="2">The sequence shown here is derived from an EMBL/GenBank/DDBJ whole genome shotgun (WGS) entry which is preliminary data.</text>
</comment>
<feature type="compositionally biased region" description="Basic residues" evidence="1">
    <location>
        <begin position="76"/>
        <end position="86"/>
    </location>
</feature>
<evidence type="ECO:0000256" key="1">
    <source>
        <dbReference type="SAM" id="MobiDB-lite"/>
    </source>
</evidence>
<proteinExistence type="predicted"/>
<gene>
    <name evidence="2" type="ORF">BLNAU_15078</name>
</gene>
<dbReference type="EMBL" id="JARBJD010000144">
    <property type="protein sequence ID" value="KAK2950043.1"/>
    <property type="molecule type" value="Genomic_DNA"/>
</dbReference>
<protein>
    <submittedName>
        <fullName evidence="2">Uncharacterized protein</fullName>
    </submittedName>
</protein>
<feature type="region of interest" description="Disordered" evidence="1">
    <location>
        <begin position="40"/>
        <end position="86"/>
    </location>
</feature>
<evidence type="ECO:0000313" key="2">
    <source>
        <dbReference type="EMBL" id="KAK2950043.1"/>
    </source>
</evidence>
<evidence type="ECO:0000313" key="3">
    <source>
        <dbReference type="Proteomes" id="UP001281761"/>
    </source>
</evidence>
<accession>A0ABQ9XFG0</accession>
<reference evidence="2 3" key="1">
    <citation type="journal article" date="2022" name="bioRxiv">
        <title>Genomics of Preaxostyla Flagellates Illuminates Evolutionary Transitions and the Path Towards Mitochondrial Loss.</title>
        <authorList>
            <person name="Novak L.V.F."/>
            <person name="Treitli S.C."/>
            <person name="Pyrih J."/>
            <person name="Halakuc P."/>
            <person name="Pipaliya S.V."/>
            <person name="Vacek V."/>
            <person name="Brzon O."/>
            <person name="Soukal P."/>
            <person name="Eme L."/>
            <person name="Dacks J.B."/>
            <person name="Karnkowska A."/>
            <person name="Elias M."/>
            <person name="Hampl V."/>
        </authorList>
    </citation>
    <scope>NUCLEOTIDE SEQUENCE [LARGE SCALE GENOMIC DNA]</scope>
    <source>
        <strain evidence="2">NAU3</strain>
        <tissue evidence="2">Gut</tissue>
    </source>
</reference>
<dbReference type="Proteomes" id="UP001281761">
    <property type="component" value="Unassembled WGS sequence"/>
</dbReference>
<keyword evidence="3" id="KW-1185">Reference proteome</keyword>
<sequence>MIIDSVFVSMKECFSGTTRAELSRMSSYLKHKCCIRNSERSTKAGKGAVESATRHSADSTESTYTKRPAGATRTPTMHKPRNFAAL</sequence>
<organism evidence="2 3">
    <name type="scientific">Blattamonas nauphoetae</name>
    <dbReference type="NCBI Taxonomy" id="2049346"/>
    <lineage>
        <taxon>Eukaryota</taxon>
        <taxon>Metamonada</taxon>
        <taxon>Preaxostyla</taxon>
        <taxon>Oxymonadida</taxon>
        <taxon>Blattamonas</taxon>
    </lineage>
</organism>
<name>A0ABQ9XFG0_9EUKA</name>